<dbReference type="EMBL" id="PGOL01001203">
    <property type="protein sequence ID" value="PKI59985.1"/>
    <property type="molecule type" value="Genomic_DNA"/>
</dbReference>
<gene>
    <name evidence="2" type="ORF">CRG98_019617</name>
</gene>
<proteinExistence type="predicted"/>
<organism evidence="2 3">
    <name type="scientific">Punica granatum</name>
    <name type="common">Pomegranate</name>
    <dbReference type="NCBI Taxonomy" id="22663"/>
    <lineage>
        <taxon>Eukaryota</taxon>
        <taxon>Viridiplantae</taxon>
        <taxon>Streptophyta</taxon>
        <taxon>Embryophyta</taxon>
        <taxon>Tracheophyta</taxon>
        <taxon>Spermatophyta</taxon>
        <taxon>Magnoliopsida</taxon>
        <taxon>eudicotyledons</taxon>
        <taxon>Gunneridae</taxon>
        <taxon>Pentapetalae</taxon>
        <taxon>rosids</taxon>
        <taxon>malvids</taxon>
        <taxon>Myrtales</taxon>
        <taxon>Lythraceae</taxon>
        <taxon>Punica</taxon>
    </lineage>
</organism>
<feature type="region of interest" description="Disordered" evidence="1">
    <location>
        <begin position="77"/>
        <end position="157"/>
    </location>
</feature>
<evidence type="ECO:0000256" key="1">
    <source>
        <dbReference type="SAM" id="MobiDB-lite"/>
    </source>
</evidence>
<evidence type="ECO:0000313" key="2">
    <source>
        <dbReference type="EMBL" id="PKI59985.1"/>
    </source>
</evidence>
<keyword evidence="3" id="KW-1185">Reference proteome</keyword>
<evidence type="ECO:0000313" key="3">
    <source>
        <dbReference type="Proteomes" id="UP000233551"/>
    </source>
</evidence>
<sequence length="227" mass="25194">MYGPECRLSSGPACALLDHAAWESAPSQRCVTDTREKESPLPIYDSKVEGRHPGTTGVGEQASDDLLELYRVSRGTFQWSQTPPGEFSGHIHRKQRSQRSPNASRHSGNTEKASESNEPDPASCRPIFPQAAAAVPPLGSLTRSPRPESCDSHDRFPDSFPLATRLGNIPLQLREARILNLSLRVGSEWRRSAWTRGGPRASRRSLMKEGREPLWPPRVHDPLLFAD</sequence>
<protein>
    <submittedName>
        <fullName evidence="2">Uncharacterized protein</fullName>
    </submittedName>
</protein>
<reference evidence="2 3" key="1">
    <citation type="submission" date="2017-11" db="EMBL/GenBank/DDBJ databases">
        <title>De-novo sequencing of pomegranate (Punica granatum L.) genome.</title>
        <authorList>
            <person name="Akparov Z."/>
            <person name="Amiraslanov A."/>
            <person name="Hajiyeva S."/>
            <person name="Abbasov M."/>
            <person name="Kaur K."/>
            <person name="Hamwieh A."/>
            <person name="Solovyev V."/>
            <person name="Salamov A."/>
            <person name="Braich B."/>
            <person name="Kosarev P."/>
            <person name="Mahmoud A."/>
            <person name="Hajiyev E."/>
            <person name="Babayeva S."/>
            <person name="Izzatullayeva V."/>
            <person name="Mammadov A."/>
            <person name="Mammadov A."/>
            <person name="Sharifova S."/>
            <person name="Ojaghi J."/>
            <person name="Eynullazada K."/>
            <person name="Bayramov B."/>
            <person name="Abdulazimova A."/>
            <person name="Shahmuradov I."/>
        </authorList>
    </citation>
    <scope>NUCLEOTIDE SEQUENCE [LARGE SCALE GENOMIC DNA]</scope>
    <source>
        <strain evidence="3">cv. AG2017</strain>
        <tissue evidence="2">Leaf</tissue>
    </source>
</reference>
<feature type="compositionally biased region" description="Polar residues" evidence="1">
    <location>
        <begin position="98"/>
        <end position="107"/>
    </location>
</feature>
<accession>A0A2I0JUL3</accession>
<feature type="region of interest" description="Disordered" evidence="1">
    <location>
        <begin position="25"/>
        <end position="63"/>
    </location>
</feature>
<feature type="compositionally biased region" description="Basic and acidic residues" evidence="1">
    <location>
        <begin position="145"/>
        <end position="157"/>
    </location>
</feature>
<comment type="caution">
    <text evidence="2">The sequence shown here is derived from an EMBL/GenBank/DDBJ whole genome shotgun (WGS) entry which is preliminary data.</text>
</comment>
<dbReference type="AlphaFoldDB" id="A0A2I0JUL3"/>
<dbReference type="Proteomes" id="UP000233551">
    <property type="component" value="Unassembled WGS sequence"/>
</dbReference>
<name>A0A2I0JUL3_PUNGR</name>